<dbReference type="NCBIfam" id="TIGR01167">
    <property type="entry name" value="LPXTG_anchor"/>
    <property type="match status" value="1"/>
</dbReference>
<evidence type="ECO:0000256" key="3">
    <source>
        <dbReference type="ARBA" id="ARBA00022729"/>
    </source>
</evidence>
<sequence>MKYRPAVVAAAASVALLAGTPAAGAAEDGLNSLPACTDVSTAYGDYEQHDLKASLDIVADEMVPGGDWSPAKGTVTNVGKRDLAKFGVSAYAWLQTDNPELQDLTKWVKVEVRTADGTWQPVNGTDTIDSTPLPAGQTRSYDLRIRVTKDVSAELGGPEFNFTGTFADVYRFPDTGKEVECAAEAIGYDAFHIRRATTTPKPTPSSARPTPTASQASPTPTATPTSAQPTASPSTTSSASASASASPTSTASAAPVPVPASSSADGELAATGGSDATLPLAAAAGGLAVLGAGAVVFARRRRG</sequence>
<feature type="domain" description="Gram-positive cocci surface proteins LPxTG" evidence="8">
    <location>
        <begin position="268"/>
        <end position="303"/>
    </location>
</feature>
<dbReference type="EMBL" id="JBICBM010000001">
    <property type="protein sequence ID" value="MFF9880139.1"/>
    <property type="molecule type" value="Genomic_DNA"/>
</dbReference>
<organism evidence="9 10">
    <name type="scientific">Streptomyces eurythermus</name>
    <dbReference type="NCBI Taxonomy" id="42237"/>
    <lineage>
        <taxon>Bacteria</taxon>
        <taxon>Bacillati</taxon>
        <taxon>Actinomycetota</taxon>
        <taxon>Actinomycetes</taxon>
        <taxon>Kitasatosporales</taxon>
        <taxon>Streptomycetaceae</taxon>
        <taxon>Streptomyces</taxon>
    </lineage>
</organism>
<evidence type="ECO:0000256" key="4">
    <source>
        <dbReference type="ARBA" id="ARBA00023088"/>
    </source>
</evidence>
<evidence type="ECO:0000259" key="8">
    <source>
        <dbReference type="PROSITE" id="PS50847"/>
    </source>
</evidence>
<name>A0ABW6YMV5_9ACTN</name>
<evidence type="ECO:0000313" key="10">
    <source>
        <dbReference type="Proteomes" id="UP001603418"/>
    </source>
</evidence>
<feature type="transmembrane region" description="Helical" evidence="6">
    <location>
        <begin position="278"/>
        <end position="298"/>
    </location>
</feature>
<dbReference type="PROSITE" id="PS50847">
    <property type="entry name" value="GRAM_POS_ANCHORING"/>
    <property type="match status" value="1"/>
</dbReference>
<dbReference type="Proteomes" id="UP001603418">
    <property type="component" value="Unassembled WGS sequence"/>
</dbReference>
<keyword evidence="1" id="KW-0134">Cell wall</keyword>
<keyword evidence="6" id="KW-1133">Transmembrane helix</keyword>
<comment type="caution">
    <text evidence="9">The sequence shown here is derived from an EMBL/GenBank/DDBJ whole genome shotgun (WGS) entry which is preliminary data.</text>
</comment>
<dbReference type="RefSeq" id="WP_051815662.1">
    <property type="nucleotide sequence ID" value="NZ_JBFACJ010000001.1"/>
</dbReference>
<evidence type="ECO:0000256" key="5">
    <source>
        <dbReference type="SAM" id="MobiDB-lite"/>
    </source>
</evidence>
<feature type="signal peptide" evidence="7">
    <location>
        <begin position="1"/>
        <end position="25"/>
    </location>
</feature>
<keyword evidence="6" id="KW-0812">Transmembrane</keyword>
<feature type="region of interest" description="Disordered" evidence="5">
    <location>
        <begin position="194"/>
        <end position="273"/>
    </location>
</feature>
<evidence type="ECO:0000256" key="2">
    <source>
        <dbReference type="ARBA" id="ARBA00022525"/>
    </source>
</evidence>
<protein>
    <submittedName>
        <fullName evidence="9">LPXTG cell wall anchor domain-containing protein</fullName>
    </submittedName>
</protein>
<proteinExistence type="predicted"/>
<evidence type="ECO:0000313" key="9">
    <source>
        <dbReference type="EMBL" id="MFF9880139.1"/>
    </source>
</evidence>
<keyword evidence="2" id="KW-0964">Secreted</keyword>
<feature type="chain" id="PRO_5046559476" evidence="7">
    <location>
        <begin position="26"/>
        <end position="303"/>
    </location>
</feature>
<evidence type="ECO:0000256" key="7">
    <source>
        <dbReference type="SAM" id="SignalP"/>
    </source>
</evidence>
<keyword evidence="4" id="KW-0572">Peptidoglycan-anchor</keyword>
<evidence type="ECO:0000256" key="1">
    <source>
        <dbReference type="ARBA" id="ARBA00022512"/>
    </source>
</evidence>
<keyword evidence="10" id="KW-1185">Reference proteome</keyword>
<dbReference type="InterPro" id="IPR019931">
    <property type="entry name" value="LPXTG_anchor"/>
</dbReference>
<gene>
    <name evidence="9" type="ORF">ACF1HC_00720</name>
</gene>
<keyword evidence="6" id="KW-0472">Membrane</keyword>
<accession>A0ABW6YMV5</accession>
<reference evidence="9 10" key="1">
    <citation type="submission" date="2024-10" db="EMBL/GenBank/DDBJ databases">
        <title>The Natural Products Discovery Center: Release of the First 8490 Sequenced Strains for Exploring Actinobacteria Biosynthetic Diversity.</title>
        <authorList>
            <person name="Kalkreuter E."/>
            <person name="Kautsar S.A."/>
            <person name="Yang D."/>
            <person name="Bader C.D."/>
            <person name="Teijaro C.N."/>
            <person name="Fluegel L."/>
            <person name="Davis C.M."/>
            <person name="Simpson J.R."/>
            <person name="Lauterbach L."/>
            <person name="Steele A.D."/>
            <person name="Gui C."/>
            <person name="Meng S."/>
            <person name="Li G."/>
            <person name="Viehrig K."/>
            <person name="Ye F."/>
            <person name="Su P."/>
            <person name="Kiefer A.F."/>
            <person name="Nichols A."/>
            <person name="Cepeda A.J."/>
            <person name="Yan W."/>
            <person name="Fan B."/>
            <person name="Jiang Y."/>
            <person name="Adhikari A."/>
            <person name="Zheng C.-J."/>
            <person name="Schuster L."/>
            <person name="Cowan T.M."/>
            <person name="Smanski M.J."/>
            <person name="Chevrette M.G."/>
            <person name="De Carvalho L.P.S."/>
            <person name="Shen B."/>
        </authorList>
    </citation>
    <scope>NUCLEOTIDE SEQUENCE [LARGE SCALE GENOMIC DNA]</scope>
    <source>
        <strain evidence="9 10">NPDC013366</strain>
    </source>
</reference>
<keyword evidence="3 7" id="KW-0732">Signal</keyword>
<feature type="compositionally biased region" description="Low complexity" evidence="5">
    <location>
        <begin position="196"/>
        <end position="264"/>
    </location>
</feature>
<evidence type="ECO:0000256" key="6">
    <source>
        <dbReference type="SAM" id="Phobius"/>
    </source>
</evidence>